<dbReference type="Gene3D" id="3.30.465.10">
    <property type="match status" value="1"/>
</dbReference>
<dbReference type="PANTHER" id="PTHR22777">
    <property type="entry name" value="HEMOLYSIN-RELATED"/>
    <property type="match status" value="1"/>
</dbReference>
<dbReference type="GO" id="GO:0005886">
    <property type="term" value="C:plasma membrane"/>
    <property type="evidence" value="ECO:0007669"/>
    <property type="project" value="TreeGrafter"/>
</dbReference>
<dbReference type="InterPro" id="IPR046342">
    <property type="entry name" value="CBS_dom_sf"/>
</dbReference>
<comment type="caution">
    <text evidence="5">The sequence shown here is derived from an EMBL/GenBank/DDBJ whole genome shotgun (WGS) entry which is preliminary data.</text>
</comment>
<evidence type="ECO:0000256" key="4">
    <source>
        <dbReference type="SAM" id="MobiDB-lite"/>
    </source>
</evidence>
<keyword evidence="2" id="KW-0677">Repeat</keyword>
<dbReference type="Pfam" id="PF03471">
    <property type="entry name" value="CorC_HlyC"/>
    <property type="match status" value="1"/>
</dbReference>
<reference evidence="5 6" key="1">
    <citation type="submission" date="2014-10" db="EMBL/GenBank/DDBJ databases">
        <title>Genome sequence of Ponticoccus sp. strain UMTAT08 isolated from clonal culture of toxic dinoflagellate Alexandrium tamiyavanichii.</title>
        <authorList>
            <person name="Gan H.Y."/>
            <person name="Muhd D.-D."/>
            <person name="Mohd Noor M.E."/>
            <person name="Yeong Y.S."/>
            <person name="Usup G."/>
        </authorList>
    </citation>
    <scope>NUCLEOTIDE SEQUENCE [LARGE SCALE GENOMIC DNA]</scope>
    <source>
        <strain evidence="5 6">UMTAT08</strain>
    </source>
</reference>
<dbReference type="SMART" id="SM01091">
    <property type="entry name" value="CorC_HlyC"/>
    <property type="match status" value="1"/>
</dbReference>
<accession>A0A0B3SKX7</accession>
<dbReference type="SUPFAM" id="SSF54631">
    <property type="entry name" value="CBS-domain pair"/>
    <property type="match status" value="1"/>
</dbReference>
<dbReference type="InterPro" id="IPR000644">
    <property type="entry name" value="CBS_dom"/>
</dbReference>
<dbReference type="Gene3D" id="3.10.580.10">
    <property type="entry name" value="CBS-domain"/>
    <property type="match status" value="1"/>
</dbReference>
<sequence length="320" mass="34808">MGDSDDSSKAAQSAPLTGKMNGHGPRRSFWQRLFGRGGEGSSLRGSAAESAPRAPDRPVHGMINLRRMRVEDVAIPKAEIIAVPNTITKEDLVTVFRESGMTRLPVYEGTLDTPVGMAHLKDFALQQGFNGTGGRFNLKRMLRPLLFVPPSMPIGVLLTKMQTERRHMALVIDEYGGVDGLVTIEDLIEQVIGEIEDEHDTDEDQYWTREKTGCYLVQAKTPLSDFEGELGLALTDHDDIDEEEIDTLGGLVFMLAGRVPARGEVVPHPAGLDFEVVDADPRRIKRLRVRPSNAARAETAATAPAPVAEAPAVKADAGHA</sequence>
<dbReference type="PROSITE" id="PS51371">
    <property type="entry name" value="CBS"/>
    <property type="match status" value="1"/>
</dbReference>
<feature type="compositionally biased region" description="Low complexity" evidence="4">
    <location>
        <begin position="41"/>
        <end position="51"/>
    </location>
</feature>
<dbReference type="STRING" id="561184.SAMN05216376_12046"/>
<dbReference type="Proteomes" id="UP000030960">
    <property type="component" value="Unassembled WGS sequence"/>
</dbReference>
<comment type="similarity">
    <text evidence="1">Belongs to the UPF0053 family. Hemolysin C subfamily.</text>
</comment>
<name>A0A0B3SKX7_9RHOB</name>
<dbReference type="Pfam" id="PF00571">
    <property type="entry name" value="CBS"/>
    <property type="match status" value="1"/>
</dbReference>
<keyword evidence="6" id="KW-1185">Reference proteome</keyword>
<evidence type="ECO:0000256" key="1">
    <source>
        <dbReference type="ARBA" id="ARBA00006446"/>
    </source>
</evidence>
<dbReference type="InterPro" id="IPR016169">
    <property type="entry name" value="FAD-bd_PCMH_sub2"/>
</dbReference>
<dbReference type="FunFam" id="3.10.580.10:FF:000002">
    <property type="entry name" value="Magnesium/cobalt efflux protein CorC"/>
    <property type="match status" value="1"/>
</dbReference>
<dbReference type="AlphaFoldDB" id="A0A0B3SKX7"/>
<dbReference type="CDD" id="cd04590">
    <property type="entry name" value="CBS_pair_CorC_HlyC_assoc"/>
    <property type="match status" value="1"/>
</dbReference>
<dbReference type="InterPro" id="IPR036318">
    <property type="entry name" value="FAD-bd_PCMH-like_sf"/>
</dbReference>
<dbReference type="OrthoDB" id="9797674at2"/>
<proteinExistence type="inferred from homology"/>
<dbReference type="InterPro" id="IPR005170">
    <property type="entry name" value="Transptr-assoc_dom"/>
</dbReference>
<gene>
    <name evidence="5" type="ORF">OA50_04246</name>
</gene>
<feature type="region of interest" description="Disordered" evidence="4">
    <location>
        <begin position="291"/>
        <end position="320"/>
    </location>
</feature>
<dbReference type="SUPFAM" id="SSF56176">
    <property type="entry name" value="FAD-binding/transporter-associated domain-like"/>
    <property type="match status" value="1"/>
</dbReference>
<evidence type="ECO:0000256" key="2">
    <source>
        <dbReference type="ARBA" id="ARBA00022737"/>
    </source>
</evidence>
<dbReference type="EMBL" id="JSUQ01000019">
    <property type="protein sequence ID" value="KHQ51214.1"/>
    <property type="molecule type" value="Genomic_DNA"/>
</dbReference>
<evidence type="ECO:0000313" key="5">
    <source>
        <dbReference type="EMBL" id="KHQ51214.1"/>
    </source>
</evidence>
<dbReference type="PANTHER" id="PTHR22777:SF27">
    <property type="entry name" value="MAGNESIUM AND COBALT EFFLUX PROTEIN CORC"/>
    <property type="match status" value="1"/>
</dbReference>
<dbReference type="InterPro" id="IPR044751">
    <property type="entry name" value="Ion_transp-like_CBS"/>
</dbReference>
<dbReference type="RefSeq" id="WP_043144970.1">
    <property type="nucleotide sequence ID" value="NZ_AP022337.1"/>
</dbReference>
<protein>
    <submittedName>
        <fullName evidence="5">Putative Hemolysin</fullName>
    </submittedName>
</protein>
<feature type="compositionally biased region" description="Low complexity" evidence="4">
    <location>
        <begin position="294"/>
        <end position="320"/>
    </location>
</feature>
<dbReference type="PATRIC" id="fig|1515334.3.peg.4281"/>
<feature type="region of interest" description="Disordered" evidence="4">
    <location>
        <begin position="1"/>
        <end position="59"/>
    </location>
</feature>
<dbReference type="GO" id="GO:0050660">
    <property type="term" value="F:flavin adenine dinucleotide binding"/>
    <property type="evidence" value="ECO:0007669"/>
    <property type="project" value="InterPro"/>
</dbReference>
<evidence type="ECO:0000256" key="3">
    <source>
        <dbReference type="ARBA" id="ARBA00023122"/>
    </source>
</evidence>
<keyword evidence="3" id="KW-0129">CBS domain</keyword>
<organism evidence="5 6">
    <name type="scientific">Mameliella alba</name>
    <dbReference type="NCBI Taxonomy" id="561184"/>
    <lineage>
        <taxon>Bacteria</taxon>
        <taxon>Pseudomonadati</taxon>
        <taxon>Pseudomonadota</taxon>
        <taxon>Alphaproteobacteria</taxon>
        <taxon>Rhodobacterales</taxon>
        <taxon>Roseobacteraceae</taxon>
        <taxon>Mameliella</taxon>
    </lineage>
</organism>
<evidence type="ECO:0000313" key="6">
    <source>
        <dbReference type="Proteomes" id="UP000030960"/>
    </source>
</evidence>